<evidence type="ECO:0000313" key="2">
    <source>
        <dbReference type="Proteomes" id="UP000602510"/>
    </source>
</evidence>
<dbReference type="AlphaFoldDB" id="A0A833W3Z5"/>
<comment type="caution">
    <text evidence="1">The sequence shown here is derived from an EMBL/GenBank/DDBJ whole genome shotgun (WGS) entry which is preliminary data.</text>
</comment>
<organism evidence="1 2">
    <name type="scientific">Phytophthora infestans</name>
    <name type="common">Potato late blight agent</name>
    <name type="synonym">Botrytis infestans</name>
    <dbReference type="NCBI Taxonomy" id="4787"/>
    <lineage>
        <taxon>Eukaryota</taxon>
        <taxon>Sar</taxon>
        <taxon>Stramenopiles</taxon>
        <taxon>Oomycota</taxon>
        <taxon>Peronosporomycetes</taxon>
        <taxon>Peronosporales</taxon>
        <taxon>Peronosporaceae</taxon>
        <taxon>Phytophthora</taxon>
    </lineage>
</organism>
<sequence length="173" mass="19248">MALLLEMRASMREHKPLDYDFAARGFVKDDGDNDYQLELDLDNGVDGEYEGDATEKNAAVKNDATMEKDAAMQTDSCEEGLRPRLASSMKTKLARRVYKNTISQFVRTAWREAENGEISGSCRYEGFNRTINDAVDARDVNDEGEATQQVVSETENNGGFGVALEANIRYGGR</sequence>
<evidence type="ECO:0000313" key="1">
    <source>
        <dbReference type="EMBL" id="KAF4028713.1"/>
    </source>
</evidence>
<reference evidence="1" key="1">
    <citation type="submission" date="2020-04" db="EMBL/GenBank/DDBJ databases">
        <title>Hybrid Assembly of Korean Phytophthora infestans isolates.</title>
        <authorList>
            <person name="Prokchorchik M."/>
            <person name="Lee Y."/>
            <person name="Seo J."/>
            <person name="Cho J.-H."/>
            <person name="Park Y.-E."/>
            <person name="Jang D.-C."/>
            <person name="Im J.-S."/>
            <person name="Choi J.-G."/>
            <person name="Park H.-J."/>
            <person name="Lee G.-B."/>
            <person name="Lee Y.-G."/>
            <person name="Hong S.-Y."/>
            <person name="Cho K."/>
            <person name="Sohn K.H."/>
        </authorList>
    </citation>
    <scope>NUCLEOTIDE SEQUENCE</scope>
    <source>
        <strain evidence="1">KR_1_A1</strain>
    </source>
</reference>
<accession>A0A833W3Z5</accession>
<dbReference type="EMBL" id="WSZM01000980">
    <property type="protein sequence ID" value="KAF4028713.1"/>
    <property type="molecule type" value="Genomic_DNA"/>
</dbReference>
<protein>
    <submittedName>
        <fullName evidence="1">Uncharacterized protein</fullName>
    </submittedName>
</protein>
<gene>
    <name evidence="1" type="ORF">GN244_ATG19590</name>
</gene>
<name>A0A833W3Z5_PHYIN</name>
<proteinExistence type="predicted"/>
<keyword evidence="2" id="KW-1185">Reference proteome</keyword>
<dbReference type="Proteomes" id="UP000602510">
    <property type="component" value="Unassembled WGS sequence"/>
</dbReference>